<feature type="active site" description="Acyl-ester intermediate" evidence="7">
    <location>
        <position position="73"/>
    </location>
</feature>
<evidence type="ECO:0000256" key="4">
    <source>
        <dbReference type="ARBA" id="ARBA00022960"/>
    </source>
</evidence>
<feature type="binding site" evidence="8">
    <location>
        <position position="242"/>
    </location>
    <ligand>
        <name>substrate</name>
    </ligand>
</feature>
<dbReference type="Gene3D" id="3.40.710.10">
    <property type="entry name" value="DD-peptidase/beta-lactamase superfamily"/>
    <property type="match status" value="1"/>
</dbReference>
<reference evidence="13 14" key="1">
    <citation type="submission" date="2018-08" db="EMBL/GenBank/DDBJ databases">
        <title>Actinomadura jelena sp. nov., a novel Actinomycete isolated from soil in Chad.</title>
        <authorList>
            <person name="Shi L."/>
        </authorList>
    </citation>
    <scope>NUCLEOTIDE SEQUENCE [LARGE SCALE GENOMIC DNA]</scope>
    <source>
        <strain evidence="13 14">NEAU-G17</strain>
    </source>
</reference>
<keyword evidence="6" id="KW-0961">Cell wall biogenesis/degradation</keyword>
<dbReference type="PANTHER" id="PTHR21581:SF33">
    <property type="entry name" value="D-ALANYL-D-ALANINE CARBOXYPEPTIDASE DACB"/>
    <property type="match status" value="1"/>
</dbReference>
<keyword evidence="13" id="KW-0121">Carboxypeptidase</keyword>
<evidence type="ECO:0000256" key="3">
    <source>
        <dbReference type="ARBA" id="ARBA00022801"/>
    </source>
</evidence>
<evidence type="ECO:0000256" key="5">
    <source>
        <dbReference type="ARBA" id="ARBA00022984"/>
    </source>
</evidence>
<dbReference type="PANTHER" id="PTHR21581">
    <property type="entry name" value="D-ALANYL-D-ALANINE CARBOXYPEPTIDASE"/>
    <property type="match status" value="1"/>
</dbReference>
<sequence>MRRTRLLAGTLLTLPLLAPPPAAAAPAPAPDTSAQAPALSGSAPSGIRAKAAYLSAGGTTWGRGAEARRPIASITKLMTAFLVVRAGDLDRTITIKRKYRAYGARHDASMAGLHPGDRLTARQLLYAMLLPSGSDAAFALVESYGGTWPKFVAKMNAAARSLGMADTRYDNFDGLPWPSGRADSSTPHDLVRLARAALADPTLRRVVATRSYTLPRTRSHAAYTWHNTNHLLGTYQGTRGIKTGFTNAAGYCLLFTARRGDRTVYGVVLGEPTSAARFTDAARLLDWSFGHHPFDTATLRLRFATPDQD</sequence>
<dbReference type="InterPro" id="IPR001967">
    <property type="entry name" value="Peptidase_S11_N"/>
</dbReference>
<dbReference type="GO" id="GO:0008360">
    <property type="term" value="P:regulation of cell shape"/>
    <property type="evidence" value="ECO:0007669"/>
    <property type="project" value="UniProtKB-KW"/>
</dbReference>
<keyword evidence="5" id="KW-0573">Peptidoglycan synthesis</keyword>
<protein>
    <submittedName>
        <fullName evidence="13">D-alanyl-D-alanine carboxypeptidase</fullName>
    </submittedName>
</protein>
<evidence type="ECO:0000259" key="12">
    <source>
        <dbReference type="Pfam" id="PF00768"/>
    </source>
</evidence>
<feature type="region of interest" description="Disordered" evidence="10">
    <location>
        <begin position="22"/>
        <end position="43"/>
    </location>
</feature>
<evidence type="ECO:0000256" key="11">
    <source>
        <dbReference type="SAM" id="SignalP"/>
    </source>
</evidence>
<evidence type="ECO:0000256" key="9">
    <source>
        <dbReference type="RuleBase" id="RU004016"/>
    </source>
</evidence>
<keyword evidence="4" id="KW-0133">Cell shape</keyword>
<dbReference type="InterPro" id="IPR012338">
    <property type="entry name" value="Beta-lactam/transpept-like"/>
</dbReference>
<evidence type="ECO:0000256" key="1">
    <source>
        <dbReference type="ARBA" id="ARBA00007164"/>
    </source>
</evidence>
<evidence type="ECO:0000256" key="7">
    <source>
        <dbReference type="PIRSR" id="PIRSR618044-1"/>
    </source>
</evidence>
<dbReference type="GO" id="GO:0009252">
    <property type="term" value="P:peptidoglycan biosynthetic process"/>
    <property type="evidence" value="ECO:0007669"/>
    <property type="project" value="UniProtKB-KW"/>
</dbReference>
<dbReference type="GO" id="GO:0006508">
    <property type="term" value="P:proteolysis"/>
    <property type="evidence" value="ECO:0007669"/>
    <property type="project" value="InterPro"/>
</dbReference>
<organism evidence="13 14">
    <name type="scientific">Actinomadura logoneensis</name>
    <dbReference type="NCBI Taxonomy" id="2293572"/>
    <lineage>
        <taxon>Bacteria</taxon>
        <taxon>Bacillati</taxon>
        <taxon>Actinomycetota</taxon>
        <taxon>Actinomycetes</taxon>
        <taxon>Streptosporangiales</taxon>
        <taxon>Thermomonosporaceae</taxon>
        <taxon>Actinomadura</taxon>
    </lineage>
</organism>
<comment type="similarity">
    <text evidence="1 9">Belongs to the peptidase S11 family.</text>
</comment>
<evidence type="ECO:0000256" key="2">
    <source>
        <dbReference type="ARBA" id="ARBA00022729"/>
    </source>
</evidence>
<dbReference type="InterPro" id="IPR018044">
    <property type="entry name" value="Peptidase_S11"/>
</dbReference>
<dbReference type="GO" id="GO:0009002">
    <property type="term" value="F:serine-type D-Ala-D-Ala carboxypeptidase activity"/>
    <property type="evidence" value="ECO:0007669"/>
    <property type="project" value="InterPro"/>
</dbReference>
<comment type="caution">
    <text evidence="13">The sequence shown here is derived from an EMBL/GenBank/DDBJ whole genome shotgun (WGS) entry which is preliminary data.</text>
</comment>
<evidence type="ECO:0000313" key="14">
    <source>
        <dbReference type="Proteomes" id="UP000261811"/>
    </source>
</evidence>
<evidence type="ECO:0000256" key="10">
    <source>
        <dbReference type="SAM" id="MobiDB-lite"/>
    </source>
</evidence>
<accession>A0A372JK48</accession>
<dbReference type="Pfam" id="PF00768">
    <property type="entry name" value="Peptidase_S11"/>
    <property type="match status" value="1"/>
</dbReference>
<evidence type="ECO:0000313" key="13">
    <source>
        <dbReference type="EMBL" id="RFU40186.1"/>
    </source>
</evidence>
<keyword evidence="2 11" id="KW-0732">Signal</keyword>
<dbReference type="SUPFAM" id="SSF56601">
    <property type="entry name" value="beta-lactamase/transpeptidase-like"/>
    <property type="match status" value="1"/>
</dbReference>
<dbReference type="GO" id="GO:0071555">
    <property type="term" value="P:cell wall organization"/>
    <property type="evidence" value="ECO:0007669"/>
    <property type="project" value="UniProtKB-KW"/>
</dbReference>
<feature type="signal peptide" evidence="11">
    <location>
        <begin position="1"/>
        <end position="24"/>
    </location>
</feature>
<name>A0A372JK48_9ACTN</name>
<keyword evidence="13" id="KW-0645">Protease</keyword>
<evidence type="ECO:0000256" key="8">
    <source>
        <dbReference type="PIRSR" id="PIRSR618044-2"/>
    </source>
</evidence>
<dbReference type="EMBL" id="QURH01000301">
    <property type="protein sequence ID" value="RFU40186.1"/>
    <property type="molecule type" value="Genomic_DNA"/>
</dbReference>
<feature type="domain" description="Peptidase S11 D-alanyl-D-alanine carboxypeptidase A N-terminal" evidence="12">
    <location>
        <begin position="65"/>
        <end position="272"/>
    </location>
</feature>
<feature type="active site" description="Proton acceptor" evidence="7">
    <location>
        <position position="76"/>
    </location>
</feature>
<dbReference type="Proteomes" id="UP000261811">
    <property type="component" value="Unassembled WGS sequence"/>
</dbReference>
<evidence type="ECO:0000256" key="6">
    <source>
        <dbReference type="ARBA" id="ARBA00023316"/>
    </source>
</evidence>
<dbReference type="PRINTS" id="PR00725">
    <property type="entry name" value="DADACBPTASE1"/>
</dbReference>
<dbReference type="RefSeq" id="WP_117358703.1">
    <property type="nucleotide sequence ID" value="NZ_QURH01000301.1"/>
</dbReference>
<dbReference type="OrthoDB" id="3530815at2"/>
<feature type="chain" id="PRO_5016663616" evidence="11">
    <location>
        <begin position="25"/>
        <end position="309"/>
    </location>
</feature>
<feature type="active site" evidence="7">
    <location>
        <position position="132"/>
    </location>
</feature>
<gene>
    <name evidence="13" type="ORF">DZF91_18465</name>
</gene>
<keyword evidence="14" id="KW-1185">Reference proteome</keyword>
<proteinExistence type="inferred from homology"/>
<keyword evidence="3" id="KW-0378">Hydrolase</keyword>
<dbReference type="AlphaFoldDB" id="A0A372JK48"/>